<keyword evidence="2" id="KW-0614">Plasmid</keyword>
<dbReference type="AlphaFoldDB" id="A0A0D5A0S2"/>
<dbReference type="InterPro" id="IPR008995">
    <property type="entry name" value="Mo/tungstate-bd_C_term_dom"/>
</dbReference>
<reference evidence="2" key="1">
    <citation type="submission" date="2014-09" db="EMBL/GenBank/DDBJ databases">
        <title>The mobilome of the heavy metals and metalloids hypertolerant bacteria from the Lubin copper mine (Poland).</title>
        <authorList>
            <person name="Dziewit L."/>
            <person name="Bartosik D."/>
        </authorList>
    </citation>
    <scope>NUCLEOTIDE SEQUENCE</scope>
    <source>
        <plasmid evidence="2">pLM20P4</plasmid>
    </source>
</reference>
<accession>A0A0D5A0S2</accession>
<proteinExistence type="predicted"/>
<dbReference type="Gene3D" id="2.40.50.100">
    <property type="match status" value="1"/>
</dbReference>
<protein>
    <recommendedName>
        <fullName evidence="3">Transport-associated OB type 2 domain-containing protein</fullName>
    </recommendedName>
</protein>
<sequence>MGSETQVLCSSAIGNLTVLLRNRQQVTKGTPLKLNMQPGRHHLFDKATGQRLQD</sequence>
<dbReference type="Gene3D" id="2.40.50.140">
    <property type="entry name" value="Nucleic acid-binding proteins"/>
    <property type="match status" value="1"/>
</dbReference>
<evidence type="ECO:0008006" key="3">
    <source>
        <dbReference type="Google" id="ProtNLM"/>
    </source>
</evidence>
<feature type="region of interest" description="Disordered" evidence="1">
    <location>
        <begin position="31"/>
        <end position="54"/>
    </location>
</feature>
<geneLocation type="plasmid" evidence="2">
    <name>pLM20P4</name>
</geneLocation>
<dbReference type="SUPFAM" id="SSF50331">
    <property type="entry name" value="MOP-like"/>
    <property type="match status" value="1"/>
</dbReference>
<name>A0A0D5A0S2_9RHOB</name>
<dbReference type="EMBL" id="KM659096">
    <property type="protein sequence ID" value="AJW30087.1"/>
    <property type="molecule type" value="Genomic_DNA"/>
</dbReference>
<evidence type="ECO:0000313" key="2">
    <source>
        <dbReference type="EMBL" id="AJW30087.1"/>
    </source>
</evidence>
<organism evidence="2">
    <name type="scientific">Paracoccus yeei</name>
    <dbReference type="NCBI Taxonomy" id="147645"/>
    <lineage>
        <taxon>Bacteria</taxon>
        <taxon>Pseudomonadati</taxon>
        <taxon>Pseudomonadota</taxon>
        <taxon>Alphaproteobacteria</taxon>
        <taxon>Rhodobacterales</taxon>
        <taxon>Paracoccaceae</taxon>
        <taxon>Paracoccus</taxon>
    </lineage>
</organism>
<dbReference type="RefSeq" id="WP_143809715.1">
    <property type="nucleotide sequence ID" value="NZ_CBCSFT010000067.1"/>
</dbReference>
<gene>
    <name evidence="2" type="ORF">pLM20P4_p15</name>
</gene>
<dbReference type="InterPro" id="IPR012340">
    <property type="entry name" value="NA-bd_OB-fold"/>
</dbReference>
<evidence type="ECO:0000256" key="1">
    <source>
        <dbReference type="SAM" id="MobiDB-lite"/>
    </source>
</evidence>